<name>A0A842I0M2_9SPHN</name>
<gene>
    <name evidence="3" type="ORF">H6P80_06695</name>
</gene>
<proteinExistence type="predicted"/>
<dbReference type="GO" id="GO:0003677">
    <property type="term" value="F:DNA binding"/>
    <property type="evidence" value="ECO:0007669"/>
    <property type="project" value="InterPro"/>
</dbReference>
<protein>
    <submittedName>
        <fullName evidence="3">LytTR family transcriptional regulator</fullName>
    </submittedName>
</protein>
<comment type="caution">
    <text evidence="3">The sequence shown here is derived from an EMBL/GenBank/DDBJ whole genome shotgun (WGS) entry which is preliminary data.</text>
</comment>
<dbReference type="Pfam" id="PF04397">
    <property type="entry name" value="LytTR"/>
    <property type="match status" value="1"/>
</dbReference>
<dbReference type="Proteomes" id="UP000564378">
    <property type="component" value="Unassembled WGS sequence"/>
</dbReference>
<dbReference type="AlphaFoldDB" id="A0A842I0M2"/>
<evidence type="ECO:0000313" key="3">
    <source>
        <dbReference type="EMBL" id="MBC2777304.1"/>
    </source>
</evidence>
<organism evidence="3 4">
    <name type="scientific">Parasphingopyxis marina</name>
    <dbReference type="NCBI Taxonomy" id="2761622"/>
    <lineage>
        <taxon>Bacteria</taxon>
        <taxon>Pseudomonadati</taxon>
        <taxon>Pseudomonadota</taxon>
        <taxon>Alphaproteobacteria</taxon>
        <taxon>Sphingomonadales</taxon>
        <taxon>Sphingomonadaceae</taxon>
        <taxon>Parasphingopyxis</taxon>
    </lineage>
</organism>
<keyword evidence="1" id="KW-1133">Transmembrane helix</keyword>
<dbReference type="InterPro" id="IPR046947">
    <property type="entry name" value="LytR-like"/>
</dbReference>
<keyword evidence="1" id="KW-0812">Transmembrane</keyword>
<dbReference type="PROSITE" id="PS50930">
    <property type="entry name" value="HTH_LYTTR"/>
    <property type="match status" value="1"/>
</dbReference>
<dbReference type="InterPro" id="IPR007492">
    <property type="entry name" value="LytTR_DNA-bd_dom"/>
</dbReference>
<feature type="domain" description="HTH LytTR-type" evidence="2">
    <location>
        <begin position="155"/>
        <end position="257"/>
    </location>
</feature>
<evidence type="ECO:0000259" key="2">
    <source>
        <dbReference type="PROSITE" id="PS50930"/>
    </source>
</evidence>
<dbReference type="PANTHER" id="PTHR37299">
    <property type="entry name" value="TRANSCRIPTIONAL REGULATOR-RELATED"/>
    <property type="match status" value="1"/>
</dbReference>
<accession>A0A842I0M2</accession>
<feature type="transmembrane region" description="Helical" evidence="1">
    <location>
        <begin position="33"/>
        <end position="58"/>
    </location>
</feature>
<dbReference type="SMART" id="SM00850">
    <property type="entry name" value="LytTR"/>
    <property type="match status" value="1"/>
</dbReference>
<dbReference type="PANTHER" id="PTHR37299:SF1">
    <property type="entry name" value="STAGE 0 SPORULATION PROTEIN A HOMOLOG"/>
    <property type="match status" value="1"/>
</dbReference>
<dbReference type="GO" id="GO:0000156">
    <property type="term" value="F:phosphorelay response regulator activity"/>
    <property type="evidence" value="ECO:0007669"/>
    <property type="project" value="InterPro"/>
</dbReference>
<dbReference type="Gene3D" id="2.40.50.1020">
    <property type="entry name" value="LytTr DNA-binding domain"/>
    <property type="match status" value="1"/>
</dbReference>
<evidence type="ECO:0000256" key="1">
    <source>
        <dbReference type="SAM" id="Phobius"/>
    </source>
</evidence>
<evidence type="ECO:0000313" key="4">
    <source>
        <dbReference type="Proteomes" id="UP000564378"/>
    </source>
</evidence>
<dbReference type="EMBL" id="JACJVJ010000001">
    <property type="protein sequence ID" value="MBC2777304.1"/>
    <property type="molecule type" value="Genomic_DNA"/>
</dbReference>
<feature type="transmembrane region" description="Helical" evidence="1">
    <location>
        <begin position="113"/>
        <end position="131"/>
    </location>
</feature>
<dbReference type="RefSeq" id="WP_185800524.1">
    <property type="nucleotide sequence ID" value="NZ_JACJVJ010000001.1"/>
</dbReference>
<feature type="transmembrane region" description="Helical" evidence="1">
    <location>
        <begin position="70"/>
        <end position="93"/>
    </location>
</feature>
<keyword evidence="1" id="KW-0472">Membrane</keyword>
<keyword evidence="4" id="KW-1185">Reference proteome</keyword>
<sequence>MEQGRFVVPLAAFAALFLAYILAFSIPMGLSGSAFLSALTNVAALAVCTVPTVALLQAVKPSRFGIPVRIVFHALAAVGFAYAWYFVILVGFATAADWIRNGLVARAFNENSLVWQIYQGITLYAMILLYIEWRAAGHRQTNGETDAGTRTEGHLLLRDGNEIIGVDHTDIVRLSGAGDYVEIATAVRTFLSNRTLTAFAESLPEDFVRVHRSHIIRQGAIVRAEPAGNGRLTLHLSDGEAVTTSRDGARLIRQISA</sequence>
<reference evidence="3 4" key="1">
    <citation type="submission" date="2020-08" db="EMBL/GenBank/DDBJ databases">
        <title>Draft genome sequence of Parasphingopyxis sp. GrpM-11.</title>
        <authorList>
            <person name="Oh J."/>
            <person name="Roh D.-H."/>
        </authorList>
    </citation>
    <scope>NUCLEOTIDE SEQUENCE [LARGE SCALE GENOMIC DNA]</scope>
    <source>
        <strain evidence="3 4">GrpM-11</strain>
    </source>
</reference>